<sequence length="59" mass="6319">MQNSNQLSESSLGKIKQALYAAQDFSIAAECEHTAAKFKLISDLLASATSEITDSESKP</sequence>
<dbReference type="RefSeq" id="WP_147389435.1">
    <property type="nucleotide sequence ID" value="NZ_AQHF01000032.1"/>
</dbReference>
<organism evidence="1 2">
    <name type="scientific">Pseudoalteromonas peptidolytica F12-50-A1</name>
    <dbReference type="NCBI Taxonomy" id="1315280"/>
    <lineage>
        <taxon>Bacteria</taxon>
        <taxon>Pseudomonadati</taxon>
        <taxon>Pseudomonadota</taxon>
        <taxon>Gammaproteobacteria</taxon>
        <taxon>Alteromonadales</taxon>
        <taxon>Pseudoalteromonadaceae</taxon>
        <taxon>Pseudoalteromonas</taxon>
    </lineage>
</organism>
<evidence type="ECO:0000313" key="2">
    <source>
        <dbReference type="Proteomes" id="UP000660708"/>
    </source>
</evidence>
<protein>
    <submittedName>
        <fullName evidence="1">Uncharacterized protein</fullName>
    </submittedName>
</protein>
<proteinExistence type="predicted"/>
<dbReference type="EMBL" id="AQHF01000032">
    <property type="protein sequence ID" value="MBE0348250.1"/>
    <property type="molecule type" value="Genomic_DNA"/>
</dbReference>
<dbReference type="Proteomes" id="UP000660708">
    <property type="component" value="Unassembled WGS sequence"/>
</dbReference>
<dbReference type="AlphaFoldDB" id="A0A8I0N012"/>
<gene>
    <name evidence="1" type="ORF">PPEP_a4527</name>
</gene>
<evidence type="ECO:0000313" key="1">
    <source>
        <dbReference type="EMBL" id="MBE0348250.1"/>
    </source>
</evidence>
<comment type="caution">
    <text evidence="1">The sequence shown here is derived from an EMBL/GenBank/DDBJ whole genome shotgun (WGS) entry which is preliminary data.</text>
</comment>
<accession>A0A8I0N012</accession>
<name>A0A8I0N012_9GAMM</name>
<keyword evidence="2" id="KW-1185">Reference proteome</keyword>
<reference evidence="1 2" key="1">
    <citation type="submission" date="2015-06" db="EMBL/GenBank/DDBJ databases">
        <title>Genome sequence of Pseudoalteromonas peptidolytica.</title>
        <authorList>
            <person name="Xie B.-B."/>
            <person name="Rong J.-C."/>
            <person name="Qin Q.-L."/>
            <person name="Zhang Y.-Z."/>
        </authorList>
    </citation>
    <scope>NUCLEOTIDE SEQUENCE [LARGE SCALE GENOMIC DNA]</scope>
    <source>
        <strain evidence="1 2">F12-50-A1</strain>
    </source>
</reference>